<dbReference type="InterPro" id="IPR012337">
    <property type="entry name" value="RNaseH-like_sf"/>
</dbReference>
<comment type="caution">
    <text evidence="11">The sequence shown here is derived from an EMBL/GenBank/DDBJ whole genome shotgun (WGS) entry which is preliminary data.</text>
</comment>
<dbReference type="PANTHER" id="PTHR12124">
    <property type="entry name" value="POLYMYOSITIS/SCLERODERMA AUTOANTIGEN-RELATED"/>
    <property type="match status" value="1"/>
</dbReference>
<reference evidence="11 12" key="1">
    <citation type="submission" date="2024-04" db="EMBL/GenBank/DDBJ databases">
        <title>The reference genome of an endangered Asteraceae, Deinandra increscens subsp. villosa, native to the Central Coast of California.</title>
        <authorList>
            <person name="Guilliams M."/>
            <person name="Hasenstab-Lehman K."/>
            <person name="Meyer R."/>
            <person name="Mcevoy S."/>
        </authorList>
    </citation>
    <scope>NUCLEOTIDE SEQUENCE [LARGE SCALE GENOMIC DNA]</scope>
    <source>
        <tissue evidence="11">Leaf</tissue>
    </source>
</reference>
<evidence type="ECO:0000256" key="4">
    <source>
        <dbReference type="ARBA" id="ARBA00022801"/>
    </source>
</evidence>
<dbReference type="Pfam" id="PF01612">
    <property type="entry name" value="DNA_pol_A_exo1"/>
    <property type="match status" value="1"/>
</dbReference>
<dbReference type="InterPro" id="IPR002121">
    <property type="entry name" value="HRDC_dom"/>
</dbReference>
<gene>
    <name evidence="11" type="ORF">SSX86_002638</name>
</gene>
<evidence type="ECO:0000259" key="10">
    <source>
        <dbReference type="SMART" id="SM00474"/>
    </source>
</evidence>
<dbReference type="GO" id="GO:0071040">
    <property type="term" value="P:nuclear polyadenylation-dependent antisense transcript catabolic process"/>
    <property type="evidence" value="ECO:0007669"/>
    <property type="project" value="TreeGrafter"/>
</dbReference>
<keyword evidence="2" id="KW-0698">rRNA processing</keyword>
<keyword evidence="3" id="KW-0540">Nuclease</keyword>
<dbReference type="GO" id="GO:0071044">
    <property type="term" value="P:histone mRNA catabolic process"/>
    <property type="evidence" value="ECO:0007669"/>
    <property type="project" value="TreeGrafter"/>
</dbReference>
<keyword evidence="12" id="KW-1185">Reference proteome</keyword>
<evidence type="ECO:0000256" key="8">
    <source>
        <dbReference type="ARBA" id="ARBA00043957"/>
    </source>
</evidence>
<sequence length="953" mass="106565">MDPSLTQEPPQTQIPSPKAEALKHFSSSTTTPSFPSLISKLSGPSRGIPCNKDFHFYFNFEEFKNPIQEIAKNSQSILESIGSSAEQLWGKKQVKFPNLDDDDDEAYDWLVNFNDELFERFDASVDEFKKIRNKEEETGVRVMNSVGDDDGFQLVQGRRKKGLVNNGNGNTSTNSDNSLGNSPSVVKVASKDGNAVGTPKAKVSFHIPSIRRPQDEYKILVNNSNQPFEHVWLQRSEDGSKFIHPLENLSFMDFIDKTVSDIEPVKPPPVESTSFKLVQDVKDLKELAAKLRDANEFAVDLEHNQYRSFQGLTCLMQISTRTEDFIVDTLKLRVQIGPYLREVFKDPTKRKVLHGADRDIIWLQRDFGIYICNMFDTGQASKVLKLERNSLEYLLRYYCEVAANKEYQNADWRLRPLTKEMLRYAREDTHYLLYIYDLMKRKLLSSSTDPDCPEAPLVEVYQRSYDLCMQLYQKEIQTENSYLNIYGLHAADLNGQQLAIVAGLCDWRDVIARSEDESTGYILPNKVLIEIGNSVILLYIFPSLFSVILTCFHFKAKQMPVTTGKLRHLLKSRHPYIERNLGAVVSIIRHSMQNAVAFEPIAKKLKEEHIEMMAARSAKLANGEESAEVAGSEGISNAVEEDSFEKEVGNFIVGANQNHKLDGSSVCYWLVFFLSASGKMSGSVRLGNASRVSIEVQKKPSRAFGAMFGNAAGKRKLNIESKATEAIKVEQIKSSVSLPFHSFTDKTEPSVVKESPTTPQEIPVLPPSSEPGIDVIMLESDSDAEEKAEKPANDDGSEIEKEEKPANDDGSEQKTEDENNVILLDSDCSEEEKDGNDGTKSLSDLSSSFQKCVQTANEKSKSIPEVEAAVPVGLVEVIPFDYAAARKELRFGENGSEHEDGDGSKNQGGKRERKKAGGGGRKESAGAERSGDFELGRRRQAFPASGNRSSTFR</sequence>
<feature type="region of interest" description="Disordered" evidence="9">
    <location>
        <begin position="891"/>
        <end position="953"/>
    </location>
</feature>
<feature type="region of interest" description="Disordered" evidence="9">
    <location>
        <begin position="746"/>
        <end position="864"/>
    </location>
</feature>
<feature type="compositionally biased region" description="Polar residues" evidence="9">
    <location>
        <begin position="838"/>
        <end position="857"/>
    </location>
</feature>
<dbReference type="Proteomes" id="UP001408789">
    <property type="component" value="Unassembled WGS sequence"/>
</dbReference>
<dbReference type="SMART" id="SM00474">
    <property type="entry name" value="35EXOc"/>
    <property type="match status" value="1"/>
</dbReference>
<dbReference type="InterPro" id="IPR002562">
    <property type="entry name" value="3'-5'_exonuclease_dom"/>
</dbReference>
<name>A0AAP0DP16_9ASTR</name>
<dbReference type="EMBL" id="JBCNJP010000006">
    <property type="protein sequence ID" value="KAK9078581.1"/>
    <property type="molecule type" value="Genomic_DNA"/>
</dbReference>
<evidence type="ECO:0000313" key="12">
    <source>
        <dbReference type="Proteomes" id="UP001408789"/>
    </source>
</evidence>
<dbReference type="GO" id="GO:0071036">
    <property type="term" value="P:nuclear polyadenylation-dependent snoRNA catabolic process"/>
    <property type="evidence" value="ECO:0007669"/>
    <property type="project" value="TreeGrafter"/>
</dbReference>
<dbReference type="GO" id="GO:0003727">
    <property type="term" value="F:single-stranded RNA binding"/>
    <property type="evidence" value="ECO:0007669"/>
    <property type="project" value="TreeGrafter"/>
</dbReference>
<evidence type="ECO:0000256" key="7">
    <source>
        <dbReference type="ARBA" id="ARBA00023242"/>
    </source>
</evidence>
<evidence type="ECO:0000256" key="9">
    <source>
        <dbReference type="SAM" id="MobiDB-lite"/>
    </source>
</evidence>
<dbReference type="GO" id="GO:0071051">
    <property type="term" value="P:poly(A)-dependent snoRNA 3'-end processing"/>
    <property type="evidence" value="ECO:0007669"/>
    <property type="project" value="TreeGrafter"/>
</dbReference>
<comment type="similarity">
    <text evidence="8">Belongs to the exosome component 10/RRP6 family.</text>
</comment>
<keyword evidence="5" id="KW-0271">Exosome</keyword>
<protein>
    <recommendedName>
        <fullName evidence="10">3'-5' exonuclease domain-containing protein</fullName>
    </recommendedName>
</protein>
<dbReference type="GO" id="GO:0071038">
    <property type="term" value="P:TRAMP-dependent tRNA surveillance pathway"/>
    <property type="evidence" value="ECO:0007669"/>
    <property type="project" value="TreeGrafter"/>
</dbReference>
<dbReference type="GO" id="GO:0000176">
    <property type="term" value="C:nuclear exosome (RNase complex)"/>
    <property type="evidence" value="ECO:0007669"/>
    <property type="project" value="InterPro"/>
</dbReference>
<keyword evidence="4" id="KW-0378">Hydrolase</keyword>
<feature type="compositionally biased region" description="Basic and acidic residues" evidence="9">
    <location>
        <begin position="920"/>
        <end position="937"/>
    </location>
</feature>
<feature type="region of interest" description="Disordered" evidence="9">
    <location>
        <begin position="161"/>
        <end position="182"/>
    </location>
</feature>
<dbReference type="GO" id="GO:0000467">
    <property type="term" value="P:exonucleolytic trimming to generate mature 3'-end of 5.8S rRNA from tricistronic rRNA transcript (SSU-rRNA, 5.8S rRNA, LSU-rRNA)"/>
    <property type="evidence" value="ECO:0007669"/>
    <property type="project" value="InterPro"/>
</dbReference>
<dbReference type="InterPro" id="IPR049559">
    <property type="entry name" value="Rrp6p-like_exo"/>
</dbReference>
<accession>A0AAP0DP16</accession>
<evidence type="ECO:0000313" key="11">
    <source>
        <dbReference type="EMBL" id="KAK9078581.1"/>
    </source>
</evidence>
<dbReference type="Gene3D" id="3.30.420.10">
    <property type="entry name" value="Ribonuclease H-like superfamily/Ribonuclease H"/>
    <property type="match status" value="1"/>
</dbReference>
<feature type="domain" description="3'-5' exonuclease" evidence="10">
    <location>
        <begin position="275"/>
        <end position="444"/>
    </location>
</feature>
<dbReference type="Gene3D" id="1.10.150.80">
    <property type="entry name" value="HRDC domain"/>
    <property type="match status" value="1"/>
</dbReference>
<evidence type="ECO:0000256" key="1">
    <source>
        <dbReference type="ARBA" id="ARBA00004123"/>
    </source>
</evidence>
<dbReference type="PANTHER" id="PTHR12124:SF47">
    <property type="entry name" value="EXOSOME COMPONENT 10"/>
    <property type="match status" value="1"/>
</dbReference>
<dbReference type="SUPFAM" id="SSF53098">
    <property type="entry name" value="Ribonuclease H-like"/>
    <property type="match status" value="1"/>
</dbReference>
<dbReference type="GO" id="GO:0071039">
    <property type="term" value="P:nuclear polyadenylation-dependent CUT catabolic process"/>
    <property type="evidence" value="ECO:0007669"/>
    <property type="project" value="TreeGrafter"/>
</dbReference>
<keyword evidence="6" id="KW-0269">Exonuclease</keyword>
<feature type="compositionally biased region" description="Polar residues" evidence="9">
    <location>
        <begin position="1"/>
        <end position="15"/>
    </location>
</feature>
<dbReference type="Pfam" id="PF08066">
    <property type="entry name" value="PMC2NT"/>
    <property type="match status" value="1"/>
</dbReference>
<dbReference type="CDD" id="cd06147">
    <property type="entry name" value="Rrp6p_like_exo"/>
    <property type="match status" value="1"/>
</dbReference>
<comment type="subcellular location">
    <subcellularLocation>
        <location evidence="1">Nucleus</location>
    </subcellularLocation>
</comment>
<evidence type="ECO:0000256" key="2">
    <source>
        <dbReference type="ARBA" id="ARBA00022552"/>
    </source>
</evidence>
<dbReference type="FunFam" id="3.30.420.10:FF:000065">
    <property type="entry name" value="Protein RRP6-like 2 isoform A"/>
    <property type="match status" value="1"/>
</dbReference>
<dbReference type="GO" id="GO:0005730">
    <property type="term" value="C:nucleolus"/>
    <property type="evidence" value="ECO:0007669"/>
    <property type="project" value="TreeGrafter"/>
</dbReference>
<dbReference type="GO" id="GO:0000175">
    <property type="term" value="F:3'-5'-RNA exonuclease activity"/>
    <property type="evidence" value="ECO:0007669"/>
    <property type="project" value="InterPro"/>
</dbReference>
<organism evidence="11 12">
    <name type="scientific">Deinandra increscens subsp. villosa</name>
    <dbReference type="NCBI Taxonomy" id="3103831"/>
    <lineage>
        <taxon>Eukaryota</taxon>
        <taxon>Viridiplantae</taxon>
        <taxon>Streptophyta</taxon>
        <taxon>Embryophyta</taxon>
        <taxon>Tracheophyta</taxon>
        <taxon>Spermatophyta</taxon>
        <taxon>Magnoliopsida</taxon>
        <taxon>eudicotyledons</taxon>
        <taxon>Gunneridae</taxon>
        <taxon>Pentapetalae</taxon>
        <taxon>asterids</taxon>
        <taxon>campanulids</taxon>
        <taxon>Asterales</taxon>
        <taxon>Asteraceae</taxon>
        <taxon>Asteroideae</taxon>
        <taxon>Heliantheae alliance</taxon>
        <taxon>Madieae</taxon>
        <taxon>Madiinae</taxon>
        <taxon>Deinandra</taxon>
    </lineage>
</organism>
<evidence type="ECO:0000256" key="5">
    <source>
        <dbReference type="ARBA" id="ARBA00022835"/>
    </source>
</evidence>
<feature type="compositionally biased region" description="Low complexity" evidence="9">
    <location>
        <begin position="163"/>
        <end position="182"/>
    </location>
</feature>
<dbReference type="GO" id="GO:0071035">
    <property type="term" value="P:nuclear polyadenylation-dependent rRNA catabolic process"/>
    <property type="evidence" value="ECO:0007669"/>
    <property type="project" value="TreeGrafter"/>
</dbReference>
<feature type="region of interest" description="Disordered" evidence="9">
    <location>
        <begin position="1"/>
        <end position="34"/>
    </location>
</feature>
<dbReference type="InterPro" id="IPR036397">
    <property type="entry name" value="RNaseH_sf"/>
</dbReference>
<evidence type="ECO:0000256" key="6">
    <source>
        <dbReference type="ARBA" id="ARBA00022839"/>
    </source>
</evidence>
<feature type="compositionally biased region" description="Basic and acidic residues" evidence="9">
    <location>
        <begin position="891"/>
        <end position="903"/>
    </location>
</feature>
<dbReference type="InterPro" id="IPR045092">
    <property type="entry name" value="Rrp6-like"/>
</dbReference>
<dbReference type="InterPro" id="IPR012588">
    <property type="entry name" value="Exosome-assoc_fac_Rrp6_N"/>
</dbReference>
<dbReference type="AlphaFoldDB" id="A0AAP0DP16"/>
<dbReference type="GO" id="GO:0071037">
    <property type="term" value="P:nuclear polyadenylation-dependent snRNA catabolic process"/>
    <property type="evidence" value="ECO:0007669"/>
    <property type="project" value="TreeGrafter"/>
</dbReference>
<dbReference type="InterPro" id="IPR010997">
    <property type="entry name" value="HRDC-like_sf"/>
</dbReference>
<dbReference type="SUPFAM" id="SSF47819">
    <property type="entry name" value="HRDC-like"/>
    <property type="match status" value="1"/>
</dbReference>
<feature type="compositionally biased region" description="Low complexity" evidence="9">
    <location>
        <begin position="25"/>
        <end position="34"/>
    </location>
</feature>
<feature type="compositionally biased region" description="Basic and acidic residues" evidence="9">
    <location>
        <begin position="785"/>
        <end position="817"/>
    </location>
</feature>
<proteinExistence type="inferred from homology"/>
<keyword evidence="7" id="KW-0539">Nucleus</keyword>
<dbReference type="GO" id="GO:0000166">
    <property type="term" value="F:nucleotide binding"/>
    <property type="evidence" value="ECO:0007669"/>
    <property type="project" value="InterPro"/>
</dbReference>
<evidence type="ECO:0000256" key="3">
    <source>
        <dbReference type="ARBA" id="ARBA00022722"/>
    </source>
</evidence>
<dbReference type="InterPro" id="IPR044876">
    <property type="entry name" value="HRDC_dom_sf"/>
</dbReference>
<dbReference type="Pfam" id="PF00570">
    <property type="entry name" value="HRDC"/>
    <property type="match status" value="1"/>
</dbReference>